<evidence type="ECO:0000313" key="5">
    <source>
        <dbReference type="Proteomes" id="UP000663853"/>
    </source>
</evidence>
<dbReference type="AlphaFoldDB" id="A0A8H3DHK2"/>
<evidence type="ECO:0000256" key="1">
    <source>
        <dbReference type="ARBA" id="ARBA00022737"/>
    </source>
</evidence>
<keyword evidence="1" id="KW-0677">Repeat</keyword>
<name>A0A8H3DHK2_9AGAM</name>
<proteinExistence type="predicted"/>
<dbReference type="InterPro" id="IPR056884">
    <property type="entry name" value="NPHP3-like_N"/>
</dbReference>
<feature type="compositionally biased region" description="Polar residues" evidence="2">
    <location>
        <begin position="1"/>
        <end position="16"/>
    </location>
</feature>
<evidence type="ECO:0000259" key="3">
    <source>
        <dbReference type="Pfam" id="PF24883"/>
    </source>
</evidence>
<accession>A0A8H3DHK2</accession>
<dbReference type="Proteomes" id="UP000663853">
    <property type="component" value="Unassembled WGS sequence"/>
</dbReference>
<dbReference type="EMBL" id="CAJMXA010004009">
    <property type="protein sequence ID" value="CAE6531259.1"/>
    <property type="molecule type" value="Genomic_DNA"/>
</dbReference>
<reference evidence="4" key="1">
    <citation type="submission" date="2021-01" db="EMBL/GenBank/DDBJ databases">
        <authorList>
            <person name="Kaushik A."/>
        </authorList>
    </citation>
    <scope>NUCLEOTIDE SEQUENCE</scope>
    <source>
        <strain evidence="4">AG6-10EEA</strain>
    </source>
</reference>
<feature type="domain" description="Nephrocystin 3-like N-terminal" evidence="3">
    <location>
        <begin position="231"/>
        <end position="275"/>
    </location>
</feature>
<sequence length="277" mass="29999">MGGSEQQPSHTSSGSARDNAAPALQTTAHGTPGGAIGTTPARNTTGTSWTGLEKALRAVHISTKIIPPLHSAIDGLKSCLHVFEEAARQRKDYDDLATGLTAMVELLDKHLPDAASDEIKDTITNISGKIAKEIESINERQSRSGARQVLEESRDGEDIIRCYRRIEQLFRQLQGEASMSSWNVASKHLIDTQLEKLRPVKLACFDSEISMDIGRRSCTENTRVNILSDSTAWADNPTGAKIYWMNGMAGTGKTTIAYSLCEELAATGQLAASFFSC</sequence>
<protein>
    <recommendedName>
        <fullName evidence="3">Nephrocystin 3-like N-terminal domain-containing protein</fullName>
    </recommendedName>
</protein>
<evidence type="ECO:0000256" key="2">
    <source>
        <dbReference type="SAM" id="MobiDB-lite"/>
    </source>
</evidence>
<feature type="region of interest" description="Disordered" evidence="2">
    <location>
        <begin position="1"/>
        <end position="47"/>
    </location>
</feature>
<gene>
    <name evidence="4" type="ORF">RDB_LOCUS168122</name>
</gene>
<dbReference type="Pfam" id="PF24883">
    <property type="entry name" value="NPHP3_N"/>
    <property type="match status" value="1"/>
</dbReference>
<evidence type="ECO:0000313" key="4">
    <source>
        <dbReference type="EMBL" id="CAE6531259.1"/>
    </source>
</evidence>
<dbReference type="InterPro" id="IPR027417">
    <property type="entry name" value="P-loop_NTPase"/>
</dbReference>
<dbReference type="SUPFAM" id="SSF52540">
    <property type="entry name" value="P-loop containing nucleoside triphosphate hydrolases"/>
    <property type="match status" value="1"/>
</dbReference>
<comment type="caution">
    <text evidence="4">The sequence shown here is derived from an EMBL/GenBank/DDBJ whole genome shotgun (WGS) entry which is preliminary data.</text>
</comment>
<organism evidence="4 5">
    <name type="scientific">Rhizoctonia solani</name>
    <dbReference type="NCBI Taxonomy" id="456999"/>
    <lineage>
        <taxon>Eukaryota</taxon>
        <taxon>Fungi</taxon>
        <taxon>Dikarya</taxon>
        <taxon>Basidiomycota</taxon>
        <taxon>Agaricomycotina</taxon>
        <taxon>Agaricomycetes</taxon>
        <taxon>Cantharellales</taxon>
        <taxon>Ceratobasidiaceae</taxon>
        <taxon>Rhizoctonia</taxon>
    </lineage>
</organism>